<keyword evidence="1" id="KW-0378">Hydrolase</keyword>
<comment type="caution">
    <text evidence="3">The sequence shown here is derived from an EMBL/GenBank/DDBJ whole genome shotgun (WGS) entry which is preliminary data.</text>
</comment>
<dbReference type="Gene3D" id="3.40.50.850">
    <property type="entry name" value="Isochorismatase-like"/>
    <property type="match status" value="1"/>
</dbReference>
<evidence type="ECO:0000313" key="4">
    <source>
        <dbReference type="Proteomes" id="UP000281647"/>
    </source>
</evidence>
<dbReference type="SUPFAM" id="SSF52499">
    <property type="entry name" value="Isochorismatase-like hydrolases"/>
    <property type="match status" value="1"/>
</dbReference>
<gene>
    <name evidence="3" type="ORF">EET67_08565</name>
</gene>
<protein>
    <submittedName>
        <fullName evidence="3">Isochorismatase family protein</fullName>
    </submittedName>
</protein>
<name>A0A432V7N2_9HYPH</name>
<reference evidence="3 4" key="1">
    <citation type="submission" date="2018-11" db="EMBL/GenBank/DDBJ databases">
        <title>Pseudaminobacter arsenicus sp. nov., an arsenic-resistant bacterium isolated from arsenic-rich aquifers.</title>
        <authorList>
            <person name="Mu Y."/>
        </authorList>
    </citation>
    <scope>NUCLEOTIDE SEQUENCE [LARGE SCALE GENOMIC DNA]</scope>
    <source>
        <strain evidence="3 4">CB3</strain>
    </source>
</reference>
<dbReference type="OrthoDB" id="7500697at2"/>
<dbReference type="AlphaFoldDB" id="A0A432V7N2"/>
<dbReference type="InterPro" id="IPR050272">
    <property type="entry name" value="Isochorismatase-like_hydrls"/>
</dbReference>
<dbReference type="InterPro" id="IPR000868">
    <property type="entry name" value="Isochorismatase-like_dom"/>
</dbReference>
<evidence type="ECO:0000256" key="1">
    <source>
        <dbReference type="ARBA" id="ARBA00022801"/>
    </source>
</evidence>
<sequence length="214" mass="23507">MGKMEDFELYSVGGYGYRKIGFGKKIGIVSIDFMNGVTNPSERMGRSPMAQAAVEHTAILLDAARKNNIPIVHCNTAFQADLSDMPPWKIECMREWIIGSSVVDIDKRLWREGDVLVCKKTPSIFFGTHCASVLNMHGVDTVIITGANTSGCIRASSIESFALGYRTIVPHQCVFDQGSAAHVQNLKDIGMRYVDVEEFDFVLEKVKSAVPAAA</sequence>
<dbReference type="PANTHER" id="PTHR43540">
    <property type="entry name" value="PEROXYUREIDOACRYLATE/UREIDOACRYLATE AMIDOHYDROLASE-RELATED"/>
    <property type="match status" value="1"/>
</dbReference>
<proteinExistence type="predicted"/>
<dbReference type="RefSeq" id="WP_128626530.1">
    <property type="nucleotide sequence ID" value="NZ_RKST01000007.1"/>
</dbReference>
<dbReference type="EMBL" id="RKST01000007">
    <property type="protein sequence ID" value="RUM98150.1"/>
    <property type="molecule type" value="Genomic_DNA"/>
</dbReference>
<evidence type="ECO:0000259" key="2">
    <source>
        <dbReference type="Pfam" id="PF00857"/>
    </source>
</evidence>
<dbReference type="Proteomes" id="UP000281647">
    <property type="component" value="Unassembled WGS sequence"/>
</dbReference>
<keyword evidence="4" id="KW-1185">Reference proteome</keyword>
<dbReference type="Pfam" id="PF00857">
    <property type="entry name" value="Isochorismatase"/>
    <property type="match status" value="1"/>
</dbReference>
<dbReference type="PANTHER" id="PTHR43540:SF1">
    <property type="entry name" value="ISOCHORISMATASE HYDROLASE"/>
    <property type="match status" value="1"/>
</dbReference>
<organism evidence="3 4">
    <name type="scientific">Borborobacter arsenicus</name>
    <dbReference type="NCBI Taxonomy" id="1851146"/>
    <lineage>
        <taxon>Bacteria</taxon>
        <taxon>Pseudomonadati</taxon>
        <taxon>Pseudomonadota</taxon>
        <taxon>Alphaproteobacteria</taxon>
        <taxon>Hyphomicrobiales</taxon>
        <taxon>Phyllobacteriaceae</taxon>
        <taxon>Borborobacter</taxon>
    </lineage>
</organism>
<evidence type="ECO:0000313" key="3">
    <source>
        <dbReference type="EMBL" id="RUM98150.1"/>
    </source>
</evidence>
<accession>A0A432V7N2</accession>
<dbReference type="InterPro" id="IPR036380">
    <property type="entry name" value="Isochorismatase-like_sf"/>
</dbReference>
<feature type="domain" description="Isochorismatase-like" evidence="2">
    <location>
        <begin position="28"/>
        <end position="189"/>
    </location>
</feature>
<dbReference type="GO" id="GO:0016787">
    <property type="term" value="F:hydrolase activity"/>
    <property type="evidence" value="ECO:0007669"/>
    <property type="project" value="UniProtKB-KW"/>
</dbReference>